<accession>X6LVU3</accession>
<reference evidence="3 4" key="1">
    <citation type="journal article" date="2013" name="Curr. Biol.">
        <title>The Genome of the Foraminiferan Reticulomyxa filosa.</title>
        <authorList>
            <person name="Glockner G."/>
            <person name="Hulsmann N."/>
            <person name="Schleicher M."/>
            <person name="Noegel A.A."/>
            <person name="Eichinger L."/>
            <person name="Gallinger C."/>
            <person name="Pawlowski J."/>
            <person name="Sierra R."/>
            <person name="Euteneuer U."/>
            <person name="Pillet L."/>
            <person name="Moustafa A."/>
            <person name="Platzer M."/>
            <person name="Groth M."/>
            <person name="Szafranski K."/>
            <person name="Schliwa M."/>
        </authorList>
    </citation>
    <scope>NUCLEOTIDE SEQUENCE [LARGE SCALE GENOMIC DNA]</scope>
</reference>
<name>X6LVU3_RETFI</name>
<dbReference type="InterPro" id="IPR002759">
    <property type="entry name" value="Pop5/Rpp14/Rnp2-like"/>
</dbReference>
<protein>
    <submittedName>
        <fullName evidence="3">Uncharacterized protein</fullName>
    </submittedName>
</protein>
<gene>
    <name evidence="3" type="ORF">RFI_31921</name>
</gene>
<sequence>MVVNPQRWIIGTISQQDEANKFINSAVLFSMLGELITKLYGFVGTARVKVLSIKHEHIDLKTKSDNLYIIICERGCFQEVLTTLLFLSEIRQAQSTEKSVKGKLVRWNTLKVANSERMAYGFITTYRKELEQNIQQD</sequence>
<organism evidence="3 4">
    <name type="scientific">Reticulomyxa filosa</name>
    <dbReference type="NCBI Taxonomy" id="46433"/>
    <lineage>
        <taxon>Eukaryota</taxon>
        <taxon>Sar</taxon>
        <taxon>Rhizaria</taxon>
        <taxon>Retaria</taxon>
        <taxon>Foraminifera</taxon>
        <taxon>Monothalamids</taxon>
        <taxon>Reticulomyxidae</taxon>
        <taxon>Reticulomyxa</taxon>
    </lineage>
</organism>
<comment type="similarity">
    <text evidence="1">Belongs to the eukaryotic/archaeal RNase P protein component 2 family.</text>
</comment>
<dbReference type="InterPro" id="IPR038085">
    <property type="entry name" value="Rnp2-like_sf"/>
</dbReference>
<dbReference type="Pfam" id="PF01900">
    <property type="entry name" value="RNase_P_Rpp14"/>
    <property type="match status" value="1"/>
</dbReference>
<comment type="caution">
    <text evidence="3">The sequence shown here is derived from an EMBL/GenBank/DDBJ whole genome shotgun (WGS) entry which is preliminary data.</text>
</comment>
<evidence type="ECO:0000256" key="2">
    <source>
        <dbReference type="ARBA" id="ARBA00022694"/>
    </source>
</evidence>
<keyword evidence="2" id="KW-0819">tRNA processing</keyword>
<keyword evidence="4" id="KW-1185">Reference proteome</keyword>
<dbReference type="GO" id="GO:0001682">
    <property type="term" value="P:tRNA 5'-leader removal"/>
    <property type="evidence" value="ECO:0007669"/>
    <property type="project" value="InterPro"/>
</dbReference>
<dbReference type="Gene3D" id="3.30.70.3250">
    <property type="entry name" value="Ribonuclease P, Pop5 subunit"/>
    <property type="match status" value="1"/>
</dbReference>
<evidence type="ECO:0000256" key="1">
    <source>
        <dbReference type="ARBA" id="ARBA00010800"/>
    </source>
</evidence>
<dbReference type="EMBL" id="ASPP01028080">
    <property type="protein sequence ID" value="ETO05476.1"/>
    <property type="molecule type" value="Genomic_DNA"/>
</dbReference>
<evidence type="ECO:0000313" key="4">
    <source>
        <dbReference type="Proteomes" id="UP000023152"/>
    </source>
</evidence>
<dbReference type="AlphaFoldDB" id="X6LVU3"/>
<dbReference type="Proteomes" id="UP000023152">
    <property type="component" value="Unassembled WGS sequence"/>
</dbReference>
<proteinExistence type="inferred from homology"/>
<dbReference type="SUPFAM" id="SSF160350">
    <property type="entry name" value="Rnp2-like"/>
    <property type="match status" value="1"/>
</dbReference>
<dbReference type="GO" id="GO:0030677">
    <property type="term" value="C:ribonuclease P complex"/>
    <property type="evidence" value="ECO:0007669"/>
    <property type="project" value="InterPro"/>
</dbReference>
<evidence type="ECO:0000313" key="3">
    <source>
        <dbReference type="EMBL" id="ETO05476.1"/>
    </source>
</evidence>